<feature type="transmembrane region" description="Helical" evidence="8">
    <location>
        <begin position="260"/>
        <end position="282"/>
    </location>
</feature>
<dbReference type="Gene3D" id="1.10.3470.10">
    <property type="entry name" value="ABC transporter involved in vitamin B12 uptake, BtuC"/>
    <property type="match status" value="1"/>
</dbReference>
<dbReference type="CDD" id="cd06550">
    <property type="entry name" value="TM_ABC_iron-siderophores_like"/>
    <property type="match status" value="1"/>
</dbReference>
<dbReference type="SUPFAM" id="SSF81345">
    <property type="entry name" value="ABC transporter involved in vitamin B12 uptake, BtuC"/>
    <property type="match status" value="1"/>
</dbReference>
<dbReference type="GO" id="GO:0005886">
    <property type="term" value="C:plasma membrane"/>
    <property type="evidence" value="ECO:0007669"/>
    <property type="project" value="UniProtKB-SubCell"/>
</dbReference>
<evidence type="ECO:0000256" key="8">
    <source>
        <dbReference type="SAM" id="Phobius"/>
    </source>
</evidence>
<keyword evidence="10" id="KW-1185">Reference proteome</keyword>
<keyword evidence="4" id="KW-1003">Cell membrane</keyword>
<protein>
    <submittedName>
        <fullName evidence="9">Iron ABC transporter permease</fullName>
    </submittedName>
</protein>
<comment type="similarity">
    <text evidence="2">Belongs to the binding-protein-dependent transport system permease family. FecCD subfamily.</text>
</comment>
<evidence type="ECO:0000313" key="9">
    <source>
        <dbReference type="EMBL" id="TKB50031.1"/>
    </source>
</evidence>
<dbReference type="AlphaFoldDB" id="A0A4V5NX90"/>
<organism evidence="9 10">
    <name type="scientific">Ferrimonas aestuarii</name>
    <dbReference type="NCBI Taxonomy" id="2569539"/>
    <lineage>
        <taxon>Bacteria</taxon>
        <taxon>Pseudomonadati</taxon>
        <taxon>Pseudomonadota</taxon>
        <taxon>Gammaproteobacteria</taxon>
        <taxon>Alteromonadales</taxon>
        <taxon>Ferrimonadaceae</taxon>
        <taxon>Ferrimonas</taxon>
    </lineage>
</organism>
<evidence type="ECO:0000256" key="6">
    <source>
        <dbReference type="ARBA" id="ARBA00022989"/>
    </source>
</evidence>
<feature type="transmembrane region" description="Helical" evidence="8">
    <location>
        <begin position="288"/>
        <end position="306"/>
    </location>
</feature>
<feature type="transmembrane region" description="Helical" evidence="8">
    <location>
        <begin position="130"/>
        <end position="151"/>
    </location>
</feature>
<feature type="transmembrane region" description="Helical" evidence="8">
    <location>
        <begin position="218"/>
        <end position="248"/>
    </location>
</feature>
<evidence type="ECO:0000256" key="4">
    <source>
        <dbReference type="ARBA" id="ARBA00022475"/>
    </source>
</evidence>
<evidence type="ECO:0000256" key="2">
    <source>
        <dbReference type="ARBA" id="ARBA00007935"/>
    </source>
</evidence>
<accession>A0A4V5NX90</accession>
<keyword evidence="3" id="KW-0813">Transport</keyword>
<feature type="transmembrane region" description="Helical" evidence="8">
    <location>
        <begin position="98"/>
        <end position="118"/>
    </location>
</feature>
<proteinExistence type="inferred from homology"/>
<dbReference type="InterPro" id="IPR000522">
    <property type="entry name" value="ABC_transptr_permease_BtuC"/>
</dbReference>
<comment type="caution">
    <text evidence="9">The sequence shown here is derived from an EMBL/GenBank/DDBJ whole genome shotgun (WGS) entry which is preliminary data.</text>
</comment>
<feature type="transmembrane region" description="Helical" evidence="8">
    <location>
        <begin position="157"/>
        <end position="181"/>
    </location>
</feature>
<dbReference type="RefSeq" id="WP_136865163.1">
    <property type="nucleotide sequence ID" value="NZ_SWCJ01000024.1"/>
</dbReference>
<dbReference type="PANTHER" id="PTHR30472">
    <property type="entry name" value="FERRIC ENTEROBACTIN TRANSPORT SYSTEM PERMEASE PROTEIN"/>
    <property type="match status" value="1"/>
</dbReference>
<comment type="subcellular location">
    <subcellularLocation>
        <location evidence="1">Cell membrane</location>
        <topology evidence="1">Multi-pass membrane protein</topology>
    </subcellularLocation>
</comment>
<name>A0A4V5NX90_9GAMM</name>
<dbReference type="OrthoDB" id="9055647at2"/>
<evidence type="ECO:0000256" key="7">
    <source>
        <dbReference type="ARBA" id="ARBA00023136"/>
    </source>
</evidence>
<dbReference type="PANTHER" id="PTHR30472:SF25">
    <property type="entry name" value="ABC TRANSPORTER PERMEASE PROTEIN MJ0876-RELATED"/>
    <property type="match status" value="1"/>
</dbReference>
<sequence>MRPMALLILALLIAAGLLCGPQWLNPLQLTAFQQQLIVDLRLPRVLFAALIGAMLGLSGSIYQLTLKNPLADSFTTGAASSSALGAVVAIAVGVNGYWVSLCAFVAGLFGLLSVYHMAQDRGQINPVTMILAGVVMNIVASAVISFTKYFYEDSLTAIVYWLMGGIFMVSWDRLAVCALVLSLSAFYFHRRSTALNLLALDEASAQSLGVNVHRLRTLAFVLSTLLVSIAVSFAGIIGFVGLIVPHVARSLFGSDMKHNLFYSTVMGAGLLVIADGASRSIIPGGAELPVGILTALVGGSFFFYLLKTRRRSLWNG</sequence>
<keyword evidence="7 8" id="KW-0472">Membrane</keyword>
<dbReference type="InterPro" id="IPR037294">
    <property type="entry name" value="ABC_BtuC-like"/>
</dbReference>
<dbReference type="GO" id="GO:0022857">
    <property type="term" value="F:transmembrane transporter activity"/>
    <property type="evidence" value="ECO:0007669"/>
    <property type="project" value="InterPro"/>
</dbReference>
<reference evidence="9 10" key="1">
    <citation type="submission" date="2019-04" db="EMBL/GenBank/DDBJ databases">
        <authorList>
            <person name="Hwang J.C."/>
        </authorList>
    </citation>
    <scope>NUCLEOTIDE SEQUENCE [LARGE SCALE GENOMIC DNA]</scope>
    <source>
        <strain evidence="9 10">IMCC35002</strain>
    </source>
</reference>
<keyword evidence="5 8" id="KW-0812">Transmembrane</keyword>
<feature type="transmembrane region" description="Helical" evidence="8">
    <location>
        <begin position="43"/>
        <end position="62"/>
    </location>
</feature>
<dbReference type="EMBL" id="SWCJ01000024">
    <property type="protein sequence ID" value="TKB50031.1"/>
    <property type="molecule type" value="Genomic_DNA"/>
</dbReference>
<evidence type="ECO:0000256" key="1">
    <source>
        <dbReference type="ARBA" id="ARBA00004651"/>
    </source>
</evidence>
<gene>
    <name evidence="9" type="ORF">FCL42_19805</name>
</gene>
<evidence type="ECO:0000256" key="5">
    <source>
        <dbReference type="ARBA" id="ARBA00022692"/>
    </source>
</evidence>
<keyword evidence="6 8" id="KW-1133">Transmembrane helix</keyword>
<dbReference type="Pfam" id="PF01032">
    <property type="entry name" value="FecCD"/>
    <property type="match status" value="1"/>
</dbReference>
<evidence type="ECO:0000313" key="10">
    <source>
        <dbReference type="Proteomes" id="UP000305675"/>
    </source>
</evidence>
<dbReference type="Proteomes" id="UP000305675">
    <property type="component" value="Unassembled WGS sequence"/>
</dbReference>
<evidence type="ECO:0000256" key="3">
    <source>
        <dbReference type="ARBA" id="ARBA00022448"/>
    </source>
</evidence>